<dbReference type="EMBL" id="BSUJ01000001">
    <property type="protein sequence ID" value="GMA21907.1"/>
    <property type="molecule type" value="Genomic_DNA"/>
</dbReference>
<proteinExistence type="predicted"/>
<keyword evidence="6" id="KW-0534">Nitrate assimilation</keyword>
<keyword evidence="2" id="KW-0479">Metal-binding</keyword>
<reference evidence="9" key="1">
    <citation type="journal article" date="2019" name="Int. J. Syst. Evol. Microbiol.">
        <title>The Global Catalogue of Microorganisms (GCM) 10K type strain sequencing project: providing services to taxonomists for standard genome sequencing and annotation.</title>
        <authorList>
            <consortium name="The Broad Institute Genomics Platform"/>
            <consortium name="The Broad Institute Genome Sequencing Center for Infectious Disease"/>
            <person name="Wu L."/>
            <person name="Ma J."/>
        </authorList>
    </citation>
    <scope>NUCLEOTIDE SEQUENCE [LARGE SCALE GENOMIC DNA]</scope>
    <source>
        <strain evidence="9">NBRC 105830</strain>
    </source>
</reference>
<evidence type="ECO:0000259" key="7">
    <source>
        <dbReference type="PROSITE" id="PS51296"/>
    </source>
</evidence>
<keyword evidence="1" id="KW-0001">2Fe-2S</keyword>
<gene>
    <name evidence="8" type="ORF">GCM10025862_39280</name>
</gene>
<dbReference type="Gene3D" id="2.102.10.10">
    <property type="entry name" value="Rieske [2Fe-2S] iron-sulphur domain"/>
    <property type="match status" value="1"/>
</dbReference>
<evidence type="ECO:0000256" key="2">
    <source>
        <dbReference type="ARBA" id="ARBA00022723"/>
    </source>
</evidence>
<protein>
    <submittedName>
        <fullName evidence="8">Ferredoxin</fullName>
    </submittedName>
</protein>
<keyword evidence="9" id="KW-1185">Reference proteome</keyword>
<feature type="domain" description="Rieske" evidence="7">
    <location>
        <begin position="5"/>
        <end position="109"/>
    </location>
</feature>
<dbReference type="PROSITE" id="PS51300">
    <property type="entry name" value="NIRD"/>
    <property type="match status" value="1"/>
</dbReference>
<evidence type="ECO:0000313" key="8">
    <source>
        <dbReference type="EMBL" id="GMA21907.1"/>
    </source>
</evidence>
<keyword evidence="3" id="KW-0560">Oxidoreductase</keyword>
<dbReference type="InterPro" id="IPR036922">
    <property type="entry name" value="Rieske_2Fe-2S_sf"/>
</dbReference>
<keyword evidence="5" id="KW-0411">Iron-sulfur</keyword>
<sequence length="123" mass="12720">MTVLTPVCALAALTPERPVAALVDGTQVAVVRLLDDTVHVVGQLDPFSGAHVMSRGIVGSTVRDGDEIPTIQSPMYKQPFDLRTGEALGDVPAALGTWTVAVRDGQVLIGPPLTPARPAEGAA</sequence>
<evidence type="ECO:0000256" key="3">
    <source>
        <dbReference type="ARBA" id="ARBA00023002"/>
    </source>
</evidence>
<evidence type="ECO:0000256" key="4">
    <source>
        <dbReference type="ARBA" id="ARBA00023004"/>
    </source>
</evidence>
<dbReference type="InterPro" id="IPR017941">
    <property type="entry name" value="Rieske_2Fe-2S"/>
</dbReference>
<dbReference type="Pfam" id="PF13806">
    <property type="entry name" value="Rieske_2"/>
    <property type="match status" value="1"/>
</dbReference>
<organism evidence="8 9">
    <name type="scientific">Arsenicicoccus piscis</name>
    <dbReference type="NCBI Taxonomy" id="673954"/>
    <lineage>
        <taxon>Bacteria</taxon>
        <taxon>Bacillati</taxon>
        <taxon>Actinomycetota</taxon>
        <taxon>Actinomycetes</taxon>
        <taxon>Micrococcales</taxon>
        <taxon>Intrasporangiaceae</taxon>
        <taxon>Arsenicicoccus</taxon>
    </lineage>
</organism>
<dbReference type="InterPro" id="IPR017881">
    <property type="entry name" value="NirD"/>
</dbReference>
<keyword evidence="4" id="KW-0408">Iron</keyword>
<dbReference type="PANTHER" id="PTHR40562">
    <property type="match status" value="1"/>
</dbReference>
<dbReference type="RefSeq" id="WP_284285087.1">
    <property type="nucleotide sequence ID" value="NZ_BSUJ01000001.1"/>
</dbReference>
<dbReference type="PANTHER" id="PTHR40562:SF1">
    <property type="entry name" value="NITRITE REDUCTASE (NADH) SMALL SUBUNIT"/>
    <property type="match status" value="1"/>
</dbReference>
<dbReference type="SUPFAM" id="SSF50022">
    <property type="entry name" value="ISP domain"/>
    <property type="match status" value="1"/>
</dbReference>
<comment type="caution">
    <text evidence="8">The sequence shown here is derived from an EMBL/GenBank/DDBJ whole genome shotgun (WGS) entry which is preliminary data.</text>
</comment>
<dbReference type="Proteomes" id="UP001157109">
    <property type="component" value="Unassembled WGS sequence"/>
</dbReference>
<dbReference type="PROSITE" id="PS51296">
    <property type="entry name" value="RIESKE"/>
    <property type="match status" value="1"/>
</dbReference>
<dbReference type="InterPro" id="IPR012748">
    <property type="entry name" value="Rieske-like_NirD"/>
</dbReference>
<evidence type="ECO:0000313" key="9">
    <source>
        <dbReference type="Proteomes" id="UP001157109"/>
    </source>
</evidence>
<evidence type="ECO:0000256" key="6">
    <source>
        <dbReference type="ARBA" id="ARBA00023063"/>
    </source>
</evidence>
<evidence type="ECO:0000256" key="1">
    <source>
        <dbReference type="ARBA" id="ARBA00022714"/>
    </source>
</evidence>
<evidence type="ECO:0000256" key="5">
    <source>
        <dbReference type="ARBA" id="ARBA00023014"/>
    </source>
</evidence>
<accession>A0ABQ6HUW9</accession>
<name>A0ABQ6HUW9_9MICO</name>